<dbReference type="AlphaFoldDB" id="A0A0C9V3F1"/>
<accession>A0A0C9V3F1</accession>
<proteinExistence type="predicted"/>
<protein>
    <recommendedName>
        <fullName evidence="1">T6SS Phospholipase effector Tle1-like catalytic domain-containing protein</fullName>
    </recommendedName>
</protein>
<dbReference type="EMBL" id="KN837232">
    <property type="protein sequence ID" value="KIJ32055.1"/>
    <property type="molecule type" value="Genomic_DNA"/>
</dbReference>
<dbReference type="SUPFAM" id="SSF53474">
    <property type="entry name" value="alpha/beta-Hydrolases"/>
    <property type="match status" value="1"/>
</dbReference>
<evidence type="ECO:0000259" key="1">
    <source>
        <dbReference type="Pfam" id="PF09994"/>
    </source>
</evidence>
<dbReference type="PANTHER" id="PTHR33840:SF1">
    <property type="entry name" value="TLE1 PHOSPHOLIPASE DOMAIN-CONTAINING PROTEIN"/>
    <property type="match status" value="1"/>
</dbReference>
<name>A0A0C9V3F1_SPHS4</name>
<reference evidence="2 3" key="1">
    <citation type="submission" date="2014-06" db="EMBL/GenBank/DDBJ databases">
        <title>Evolutionary Origins and Diversification of the Mycorrhizal Mutualists.</title>
        <authorList>
            <consortium name="DOE Joint Genome Institute"/>
            <consortium name="Mycorrhizal Genomics Consortium"/>
            <person name="Kohler A."/>
            <person name="Kuo A."/>
            <person name="Nagy L.G."/>
            <person name="Floudas D."/>
            <person name="Copeland A."/>
            <person name="Barry K.W."/>
            <person name="Cichocki N."/>
            <person name="Veneault-Fourrey C."/>
            <person name="LaButti K."/>
            <person name="Lindquist E.A."/>
            <person name="Lipzen A."/>
            <person name="Lundell T."/>
            <person name="Morin E."/>
            <person name="Murat C."/>
            <person name="Riley R."/>
            <person name="Ohm R."/>
            <person name="Sun H."/>
            <person name="Tunlid A."/>
            <person name="Henrissat B."/>
            <person name="Grigoriev I.V."/>
            <person name="Hibbett D.S."/>
            <person name="Martin F."/>
        </authorList>
    </citation>
    <scope>NUCLEOTIDE SEQUENCE [LARGE SCALE GENOMIC DNA]</scope>
    <source>
        <strain evidence="2 3">SS14</strain>
    </source>
</reference>
<dbReference type="HOGENOM" id="CLU_005049_3_1_1"/>
<evidence type="ECO:0000313" key="2">
    <source>
        <dbReference type="EMBL" id="KIJ32055.1"/>
    </source>
</evidence>
<dbReference type="PANTHER" id="PTHR33840">
    <property type="match status" value="1"/>
</dbReference>
<feature type="domain" description="T6SS Phospholipase effector Tle1-like catalytic" evidence="1">
    <location>
        <begin position="20"/>
        <end position="299"/>
    </location>
</feature>
<gene>
    <name evidence="2" type="ORF">M422DRAFT_35987</name>
</gene>
<keyword evidence="3" id="KW-1185">Reference proteome</keyword>
<dbReference type="InterPro" id="IPR018712">
    <property type="entry name" value="Tle1-like_cat"/>
</dbReference>
<evidence type="ECO:0000313" key="3">
    <source>
        <dbReference type="Proteomes" id="UP000054279"/>
    </source>
</evidence>
<sequence length="469" mass="54047">MTGSSTSEGLTTEGISSASKRIIVCCDGTWQDGIAQWHRRHYTNILKISRLLTRQDQRLNPPIHQVVFYQAGIGCEPNLYSRYIEGATGSSLREKVQEAYGFIAHNYEPGDEIFLFGFSRGAYTARMVAGFIGQIGLLDKKDMDHFEQIFVHYQKQKNTSNKRERYENNEVLQRWHEPIKKGRTRADPHGDGFTVKCLGVFDTVGSLGLPKELTFRRKFKKIFSFPDKVLGPHIQHAFHAMALNETRADFNVVKFRQTDEGRAKGQTLKQVWFAGSHADIGGGWQCHDLSDLTLVWMVSNIEGMLAMDRNYLEHILWPVAPWGKQMPHDSEIGVFKLANQFPRKIPTRTDDETHEYIHPSVFKQELILPELIQNTEANPSLICELNELENTLREAWGYVPGQHMSTGVDGKKDEASQRSMKRKLTHMIHKSQIVAYIKLEVLPYLETWLALFQFFWYVIKNRLSIFILW</sequence>
<dbReference type="OrthoDB" id="3057168at2759"/>
<dbReference type="Proteomes" id="UP000054279">
    <property type="component" value="Unassembled WGS sequence"/>
</dbReference>
<dbReference type="InterPro" id="IPR029058">
    <property type="entry name" value="AB_hydrolase_fold"/>
</dbReference>
<organism evidence="2 3">
    <name type="scientific">Sphaerobolus stellatus (strain SS14)</name>
    <dbReference type="NCBI Taxonomy" id="990650"/>
    <lineage>
        <taxon>Eukaryota</taxon>
        <taxon>Fungi</taxon>
        <taxon>Dikarya</taxon>
        <taxon>Basidiomycota</taxon>
        <taxon>Agaricomycotina</taxon>
        <taxon>Agaricomycetes</taxon>
        <taxon>Phallomycetidae</taxon>
        <taxon>Geastrales</taxon>
        <taxon>Sphaerobolaceae</taxon>
        <taxon>Sphaerobolus</taxon>
    </lineage>
</organism>
<dbReference type="Pfam" id="PF09994">
    <property type="entry name" value="T6SS_Tle1-like_cat"/>
    <property type="match status" value="1"/>
</dbReference>